<evidence type="ECO:0000259" key="4">
    <source>
        <dbReference type="Pfam" id="PF25975"/>
    </source>
</evidence>
<protein>
    <submittedName>
        <fullName evidence="5">Secretion protein HlyD</fullName>
    </submittedName>
</protein>
<evidence type="ECO:0000256" key="2">
    <source>
        <dbReference type="ARBA" id="ARBA00022729"/>
    </source>
</evidence>
<dbReference type="Gene3D" id="2.40.420.20">
    <property type="match status" value="1"/>
</dbReference>
<dbReference type="PANTHER" id="PTHR30097">
    <property type="entry name" value="CATION EFFLUX SYSTEM PROTEIN CUSB"/>
    <property type="match status" value="1"/>
</dbReference>
<dbReference type="GO" id="GO:0046914">
    <property type="term" value="F:transition metal ion binding"/>
    <property type="evidence" value="ECO:0007669"/>
    <property type="project" value="TreeGrafter"/>
</dbReference>
<dbReference type="InterPro" id="IPR051909">
    <property type="entry name" value="MFP_Cation_Efflux"/>
</dbReference>
<sequence>MYLEATIHPDPHPDVLVIPREALIRTGSRTVVITETGKGLFRPAMVKTGARSRHWVEVLSGLSEGERVVVSGEFLLDAESRFQNVSDRMVEGDRP</sequence>
<keyword evidence="2" id="KW-0732">Signal</keyword>
<evidence type="ECO:0000256" key="1">
    <source>
        <dbReference type="ARBA" id="ARBA00022448"/>
    </source>
</evidence>
<dbReference type="GO" id="GO:0015679">
    <property type="term" value="P:plasma membrane copper ion transport"/>
    <property type="evidence" value="ECO:0007669"/>
    <property type="project" value="TreeGrafter"/>
</dbReference>
<reference evidence="5" key="1">
    <citation type="submission" date="2013-08" db="EMBL/GenBank/DDBJ databases">
        <authorList>
            <person name="Mendez C."/>
            <person name="Richter M."/>
            <person name="Ferrer M."/>
            <person name="Sanchez J."/>
        </authorList>
    </citation>
    <scope>NUCLEOTIDE SEQUENCE</scope>
</reference>
<evidence type="ECO:0000256" key="3">
    <source>
        <dbReference type="ARBA" id="ARBA00023065"/>
    </source>
</evidence>
<dbReference type="FunFam" id="2.40.420.20:FF:000003">
    <property type="entry name" value="Cation efflux system protein cusB"/>
    <property type="match status" value="1"/>
</dbReference>
<dbReference type="AlphaFoldDB" id="T1BX84"/>
<comment type="caution">
    <text evidence="5">The sequence shown here is derived from an EMBL/GenBank/DDBJ whole genome shotgun (WGS) entry which is preliminary data.</text>
</comment>
<organism evidence="5">
    <name type="scientific">mine drainage metagenome</name>
    <dbReference type="NCBI Taxonomy" id="410659"/>
    <lineage>
        <taxon>unclassified sequences</taxon>
        <taxon>metagenomes</taxon>
        <taxon>ecological metagenomes</taxon>
    </lineage>
</organism>
<dbReference type="EMBL" id="AUZX01003221">
    <property type="protein sequence ID" value="EQD74502.1"/>
    <property type="molecule type" value="Genomic_DNA"/>
</dbReference>
<evidence type="ECO:0000313" key="5">
    <source>
        <dbReference type="EMBL" id="EQD74502.1"/>
    </source>
</evidence>
<proteinExistence type="predicted"/>
<reference evidence="5" key="2">
    <citation type="journal article" date="2014" name="ISME J.">
        <title>Microbial stratification in low pH oxic and suboxic macroscopic growths along an acid mine drainage.</title>
        <authorList>
            <person name="Mendez-Garcia C."/>
            <person name="Mesa V."/>
            <person name="Sprenger R.R."/>
            <person name="Richter M."/>
            <person name="Diez M.S."/>
            <person name="Solano J."/>
            <person name="Bargiela R."/>
            <person name="Golyshina O.V."/>
            <person name="Manteca A."/>
            <person name="Ramos J.L."/>
            <person name="Gallego J.R."/>
            <person name="Llorente I."/>
            <person name="Martins Dos Santos V.A."/>
            <person name="Jensen O.N."/>
            <person name="Pelaez A.I."/>
            <person name="Sanchez J."/>
            <person name="Ferrer M."/>
        </authorList>
    </citation>
    <scope>NUCLEOTIDE SEQUENCE</scope>
</reference>
<keyword evidence="1" id="KW-0813">Transport</keyword>
<keyword evidence="3" id="KW-0406">Ion transport</keyword>
<accession>T1BX84</accession>
<dbReference type="PANTHER" id="PTHR30097:SF15">
    <property type="entry name" value="CATION EFFLUX SYSTEM PROTEIN CUSB"/>
    <property type="match status" value="1"/>
</dbReference>
<dbReference type="GO" id="GO:0030288">
    <property type="term" value="C:outer membrane-bounded periplasmic space"/>
    <property type="evidence" value="ECO:0007669"/>
    <property type="project" value="TreeGrafter"/>
</dbReference>
<dbReference type="InterPro" id="IPR058649">
    <property type="entry name" value="CzcB_C"/>
</dbReference>
<dbReference type="Pfam" id="PF25975">
    <property type="entry name" value="CzcB_C"/>
    <property type="match status" value="1"/>
</dbReference>
<name>T1BX84_9ZZZZ</name>
<gene>
    <name evidence="5" type="ORF">B1A_04435</name>
</gene>
<feature type="domain" description="CzcB-like C-terminal circularly permuted SH3-like" evidence="4">
    <location>
        <begin position="17"/>
        <end position="76"/>
    </location>
</feature>
<dbReference type="GO" id="GO:0060003">
    <property type="term" value="P:copper ion export"/>
    <property type="evidence" value="ECO:0007669"/>
    <property type="project" value="TreeGrafter"/>
</dbReference>